<evidence type="ECO:0000256" key="3">
    <source>
        <dbReference type="ARBA" id="ARBA00022596"/>
    </source>
</evidence>
<accession>A0A133V3K5</accession>
<dbReference type="Proteomes" id="UP000070344">
    <property type="component" value="Unassembled WGS sequence"/>
</dbReference>
<feature type="binding site" evidence="6">
    <location>
        <position position="65"/>
    </location>
    <ligand>
        <name>Ni(2+)</name>
        <dbReference type="ChEBI" id="CHEBI:49786"/>
    </ligand>
</feature>
<keyword evidence="8" id="KW-1185">Reference proteome</keyword>
<reference evidence="7 8" key="1">
    <citation type="journal article" date="2016" name="Sci. Rep.">
        <title>Metabolic traits of an uncultured archaeal lineage -MSBL1- from brine pools of the Red Sea.</title>
        <authorList>
            <person name="Mwirichia R."/>
            <person name="Alam I."/>
            <person name="Rashid M."/>
            <person name="Vinu M."/>
            <person name="Ba-Alawi W."/>
            <person name="Anthony Kamau A."/>
            <person name="Kamanda Ngugi D."/>
            <person name="Goker M."/>
            <person name="Klenk H.P."/>
            <person name="Bajic V."/>
            <person name="Stingl U."/>
        </authorList>
    </citation>
    <scope>NUCLEOTIDE SEQUENCE [LARGE SCALE GENOMIC DNA]</scope>
    <source>
        <strain evidence="7">SCGC-AAA259O05</strain>
    </source>
</reference>
<feature type="binding site" evidence="6">
    <location>
        <position position="62"/>
    </location>
    <ligand>
        <name>Mg(2+)</name>
        <dbReference type="ChEBI" id="CHEBI:18420"/>
    </ligand>
</feature>
<comment type="cofactor">
    <cofactor evidence="1 6">
        <name>Ni(2+)</name>
        <dbReference type="ChEBI" id="CHEBI:49786"/>
    </cofactor>
</comment>
<keyword evidence="6" id="KW-0408">Iron</keyword>
<feature type="binding site" evidence="6">
    <location>
        <position position="65"/>
    </location>
    <ligand>
        <name>Fe cation</name>
        <dbReference type="ChEBI" id="CHEBI:24875"/>
    </ligand>
</feature>
<keyword evidence="5" id="KW-0560">Oxidoreductase</keyword>
<evidence type="ECO:0000313" key="7">
    <source>
        <dbReference type="EMBL" id="KXB01013.1"/>
    </source>
</evidence>
<dbReference type="GO" id="GO:0016151">
    <property type="term" value="F:nickel cation binding"/>
    <property type="evidence" value="ECO:0007669"/>
    <property type="project" value="InterPro"/>
</dbReference>
<feature type="non-terminal residue" evidence="7">
    <location>
        <position position="243"/>
    </location>
</feature>
<comment type="cofactor">
    <cofactor evidence="6">
        <name>Fe cation</name>
        <dbReference type="ChEBI" id="CHEBI:24875"/>
    </cofactor>
</comment>
<dbReference type="InterPro" id="IPR001501">
    <property type="entry name" value="Ni-dep_hyd_lsu"/>
</dbReference>
<keyword evidence="3 6" id="KW-0533">Nickel</keyword>
<organism evidence="7 8">
    <name type="scientific">candidate division MSBL1 archaeon SCGC-AAA259O05</name>
    <dbReference type="NCBI Taxonomy" id="1698271"/>
    <lineage>
        <taxon>Archaea</taxon>
        <taxon>Methanobacteriati</taxon>
        <taxon>Methanobacteriota</taxon>
        <taxon>candidate division MSBL1</taxon>
    </lineage>
</organism>
<dbReference type="EMBL" id="LHXV01000031">
    <property type="protein sequence ID" value="KXB01013.1"/>
    <property type="molecule type" value="Genomic_DNA"/>
</dbReference>
<keyword evidence="6" id="KW-0460">Magnesium</keyword>
<comment type="similarity">
    <text evidence="2">Belongs to the [NiFe]/[NiFeSe] hydrogenase large subunit family.</text>
</comment>
<dbReference type="Pfam" id="PF00374">
    <property type="entry name" value="NiFeSe_Hases"/>
    <property type="match status" value="1"/>
</dbReference>
<proteinExistence type="inferred from homology"/>
<dbReference type="GO" id="GO:0016491">
    <property type="term" value="F:oxidoreductase activity"/>
    <property type="evidence" value="ECO:0007669"/>
    <property type="project" value="UniProtKB-KW"/>
</dbReference>
<feature type="binding site" evidence="6">
    <location>
        <position position="43"/>
    </location>
    <ligand>
        <name>Mg(2+)</name>
        <dbReference type="ChEBI" id="CHEBI:18420"/>
    </ligand>
</feature>
<name>A0A133V3K5_9EURY</name>
<gene>
    <name evidence="7" type="ORF">AKJ41_03110</name>
</gene>
<protein>
    <submittedName>
        <fullName evidence="7">F420-nonreducing hydrogenase</fullName>
    </submittedName>
</protein>
<keyword evidence="4 6" id="KW-0479">Metal-binding</keyword>
<evidence type="ECO:0000256" key="1">
    <source>
        <dbReference type="ARBA" id="ARBA00001967"/>
    </source>
</evidence>
<evidence type="ECO:0000256" key="6">
    <source>
        <dbReference type="PIRSR" id="PIRSR601501-1"/>
    </source>
</evidence>
<dbReference type="InterPro" id="IPR029014">
    <property type="entry name" value="NiFe-Hase_large"/>
</dbReference>
<dbReference type="PANTHER" id="PTHR43600">
    <property type="entry name" value="COENZYME F420 HYDROGENASE, SUBUNIT ALPHA"/>
    <property type="match status" value="1"/>
</dbReference>
<dbReference type="SUPFAM" id="SSF56762">
    <property type="entry name" value="HydB/Nqo4-like"/>
    <property type="match status" value="1"/>
</dbReference>
<comment type="caution">
    <text evidence="7">The sequence shown here is derived from an EMBL/GenBank/DDBJ whole genome shotgun (WGS) entry which is preliminary data.</text>
</comment>
<dbReference type="AlphaFoldDB" id="A0A133V3K5"/>
<sequence length="243" mass="27440">MPDKVTIEPVTRIEGHAKVTIDLDEEGKVSDTKLQILQVRGFEKFMEGRQIEHAPVISPQICGICNEAHHVCSAKAVDDFFDVNPPEPAEKLRRLLHYAGIIQSHILHFYFLASPDFLFPSVKEKRNIIGIVDEKPELAKKVIDARKKAKELTKSIGGREIHPRTATAGGMTKPITEEERQKHMENMESLLEFGEESVELGKNLIEERKELLDSLGGIDSYQMALVNDGYHEVYDGQLRILDS</sequence>
<evidence type="ECO:0000313" key="8">
    <source>
        <dbReference type="Proteomes" id="UP000070344"/>
    </source>
</evidence>
<evidence type="ECO:0000256" key="4">
    <source>
        <dbReference type="ARBA" id="ARBA00022723"/>
    </source>
</evidence>
<evidence type="ECO:0000256" key="2">
    <source>
        <dbReference type="ARBA" id="ARBA00009292"/>
    </source>
</evidence>
<evidence type="ECO:0000256" key="5">
    <source>
        <dbReference type="ARBA" id="ARBA00023002"/>
    </source>
</evidence>
<dbReference type="Gene3D" id="1.10.645.10">
    <property type="entry name" value="Cytochrome-c3 Hydrogenase, chain B"/>
    <property type="match status" value="1"/>
</dbReference>
<dbReference type="PANTHER" id="PTHR43600:SF2">
    <property type="entry name" value="F420-NON-REDUCING HYDROGENASE VHU SUBUNIT A"/>
    <property type="match status" value="1"/>
</dbReference>